<feature type="domain" description="ATPase BadF/BadG/BcrA/BcrD type" evidence="5">
    <location>
        <begin position="3"/>
        <end position="251"/>
    </location>
</feature>
<dbReference type="InterPro" id="IPR051805">
    <property type="entry name" value="Dehydratase_Activator_Redct"/>
</dbReference>
<evidence type="ECO:0000259" key="5">
    <source>
        <dbReference type="Pfam" id="PF01869"/>
    </source>
</evidence>
<protein>
    <submittedName>
        <fullName evidence="6">2-hydroxyglutaryl-CoA dehydratase</fullName>
    </submittedName>
</protein>
<organism evidence="6 7">
    <name type="scientific">Clostridium aminobutyricum</name>
    <dbReference type="NCBI Taxonomy" id="33953"/>
    <lineage>
        <taxon>Bacteria</taxon>
        <taxon>Bacillati</taxon>
        <taxon>Bacillota</taxon>
        <taxon>Clostridia</taxon>
        <taxon>Eubacteriales</taxon>
        <taxon>Clostridiaceae</taxon>
        <taxon>Clostridium</taxon>
    </lineage>
</organism>
<dbReference type="AlphaFoldDB" id="A0A939D8T6"/>
<name>A0A939D8T6_CLOAM</name>
<dbReference type="GO" id="GO:0046872">
    <property type="term" value="F:metal ion binding"/>
    <property type="evidence" value="ECO:0007669"/>
    <property type="project" value="UniProtKB-KW"/>
</dbReference>
<reference evidence="6" key="1">
    <citation type="submission" date="2021-02" db="EMBL/GenBank/DDBJ databases">
        <title>Abyssanaerobacter marinus gen.nov., sp., nov, anaerobic bacterium isolated from the Onnuri vent field of Indian Ocean and suggestion of Mogibacteriaceae fam. nov., and proposal of reclassification of ambiguous this family's genus member.</title>
        <authorList>
            <person name="Kim Y.J."/>
            <person name="Yang J.-A."/>
        </authorList>
    </citation>
    <scope>NUCLEOTIDE SEQUENCE</scope>
    <source>
        <strain evidence="6">DSM 2634</strain>
    </source>
</reference>
<dbReference type="InterPro" id="IPR002731">
    <property type="entry name" value="ATPase_BadF"/>
</dbReference>
<dbReference type="EMBL" id="JAFJZZ010000003">
    <property type="protein sequence ID" value="MBN7773574.1"/>
    <property type="molecule type" value="Genomic_DNA"/>
</dbReference>
<evidence type="ECO:0000256" key="4">
    <source>
        <dbReference type="ARBA" id="ARBA00023014"/>
    </source>
</evidence>
<dbReference type="GO" id="GO:0051536">
    <property type="term" value="F:iron-sulfur cluster binding"/>
    <property type="evidence" value="ECO:0007669"/>
    <property type="project" value="UniProtKB-KW"/>
</dbReference>
<dbReference type="PANTHER" id="PTHR32329">
    <property type="entry name" value="BIFUNCTIONAL PROTEIN [INCLUDES 2-HYDROXYACYL-COA DEHYDRATASE (N-TER) AND ITS ACTIVATOR DOMAIN (C_TERM)-RELATED"/>
    <property type="match status" value="1"/>
</dbReference>
<dbReference type="InterPro" id="IPR043129">
    <property type="entry name" value="ATPase_NBD"/>
</dbReference>
<sequence>MYLGIDIGSSSSKVAIVDGNCQLVAIQVINKGTGTGGVEEALENALNQAGITRDQISFTVVTGYGRITYKDADKQITEITCHAKGVSYLLRDIATVIDIGGQDAKVIRLNQHGDVENFVMNEKCAAGTGRFLEVMSRVLGCELKDLSDLAAKSTKEVPISSVCTVFAESEAISRLASGEKLEDVAKGAHVAIAKRVAGMCNRVGAKSKIAMTGGVALNENMVATMGSVLGMEVIAAPHPQAVGAIGAAVIAYERGQKNN</sequence>
<dbReference type="NCBIfam" id="TIGR00241">
    <property type="entry name" value="CoA_E_activ"/>
    <property type="match status" value="1"/>
</dbReference>
<evidence type="ECO:0000256" key="2">
    <source>
        <dbReference type="ARBA" id="ARBA00022723"/>
    </source>
</evidence>
<evidence type="ECO:0000256" key="1">
    <source>
        <dbReference type="ARBA" id="ARBA00001966"/>
    </source>
</evidence>
<dbReference type="CDD" id="cd24036">
    <property type="entry name" value="ASKHA_NBD_BcrAD_BadFG_HgdC_HadI"/>
    <property type="match status" value="1"/>
</dbReference>
<dbReference type="RefSeq" id="WP_206582405.1">
    <property type="nucleotide sequence ID" value="NZ_JAFJZZ010000003.1"/>
</dbReference>
<dbReference type="SUPFAM" id="SSF53067">
    <property type="entry name" value="Actin-like ATPase domain"/>
    <property type="match status" value="1"/>
</dbReference>
<accession>A0A939D8T6</accession>
<proteinExistence type="predicted"/>
<evidence type="ECO:0000313" key="6">
    <source>
        <dbReference type="EMBL" id="MBN7773574.1"/>
    </source>
</evidence>
<comment type="cofactor">
    <cofactor evidence="1">
        <name>[4Fe-4S] cluster</name>
        <dbReference type="ChEBI" id="CHEBI:49883"/>
    </cofactor>
</comment>
<dbReference type="Pfam" id="PF01869">
    <property type="entry name" value="BcrAD_BadFG"/>
    <property type="match status" value="1"/>
</dbReference>
<evidence type="ECO:0000256" key="3">
    <source>
        <dbReference type="ARBA" id="ARBA00023004"/>
    </source>
</evidence>
<dbReference type="PANTHER" id="PTHR32329:SF2">
    <property type="entry name" value="BIFUNCTIONAL PROTEIN [INCLUDES 2-HYDROXYACYL-COA DEHYDRATASE (N-TER) AND ITS ACTIVATOR DOMAIN (C_TERM)"/>
    <property type="match status" value="1"/>
</dbReference>
<keyword evidence="3" id="KW-0408">Iron</keyword>
<keyword evidence="2" id="KW-0479">Metal-binding</keyword>
<keyword evidence="7" id="KW-1185">Reference proteome</keyword>
<evidence type="ECO:0000313" key="7">
    <source>
        <dbReference type="Proteomes" id="UP000664545"/>
    </source>
</evidence>
<keyword evidence="4" id="KW-0411">Iron-sulfur</keyword>
<dbReference type="Gene3D" id="3.30.420.40">
    <property type="match status" value="2"/>
</dbReference>
<dbReference type="Proteomes" id="UP000664545">
    <property type="component" value="Unassembled WGS sequence"/>
</dbReference>
<gene>
    <name evidence="6" type="ORF">JYB65_09390</name>
</gene>
<dbReference type="InterPro" id="IPR008275">
    <property type="entry name" value="CoA_E_activase_dom"/>
</dbReference>
<comment type="caution">
    <text evidence="6">The sequence shown here is derived from an EMBL/GenBank/DDBJ whole genome shotgun (WGS) entry which is preliminary data.</text>
</comment>